<dbReference type="Proteomes" id="UP000663981">
    <property type="component" value="Unassembled WGS sequence"/>
</dbReference>
<protein>
    <submittedName>
        <fullName evidence="2">DUF4097 family beta strand repeat protein</fullName>
    </submittedName>
</protein>
<feature type="domain" description="DUF4097" evidence="1">
    <location>
        <begin position="41"/>
        <end position="283"/>
    </location>
</feature>
<proteinExistence type="predicted"/>
<accession>A0ABS3N2N4</accession>
<dbReference type="InterPro" id="IPR025164">
    <property type="entry name" value="Toastrack_DUF4097"/>
</dbReference>
<dbReference type="EMBL" id="JAGDEL010000008">
    <property type="protein sequence ID" value="MBO1512443.1"/>
    <property type="molecule type" value="Genomic_DNA"/>
</dbReference>
<comment type="caution">
    <text evidence="2">The sequence shown here is derived from an EMBL/GenBank/DDBJ whole genome shotgun (WGS) entry which is preliminary data.</text>
</comment>
<evidence type="ECO:0000313" key="2">
    <source>
        <dbReference type="EMBL" id="MBO1512443.1"/>
    </source>
</evidence>
<organism evidence="2 3">
    <name type="scientific">Metabacillus bambusae</name>
    <dbReference type="NCBI Taxonomy" id="2795218"/>
    <lineage>
        <taxon>Bacteria</taxon>
        <taxon>Bacillati</taxon>
        <taxon>Bacillota</taxon>
        <taxon>Bacilli</taxon>
        <taxon>Bacillales</taxon>
        <taxon>Bacillaceae</taxon>
        <taxon>Metabacillus</taxon>
    </lineage>
</organism>
<dbReference type="RefSeq" id="WP_207978493.1">
    <property type="nucleotide sequence ID" value="NZ_JAGDEL010000008.1"/>
</dbReference>
<keyword evidence="3" id="KW-1185">Reference proteome</keyword>
<sequence length="284" mass="31149">MKKLFVLGFFLVGLFLLIVTNTSWLAFGQATNQAEVTNNIDLIEIDVSGVSTKIIPEKRNNVRAEYKGKGKVTVQENGDSIKVEFESKNSFNFLSLFNKKNLTIYIPEDYDRDMVIDSGSGKLSFSGKSINKPMHLKNLTLNMSSGHVQLSNIMTDYFEQDGSSGYVGIDSFTTKKGSFNMSSGKLDVKDYSGEVDAHVTSGQLSLKMNKLSDSVNVEVNSGFATLDLPANADFTLNGKIGSGSISTDFSLIDFKEDKHRIEGKHGSGQHDIDLDVNSGKIKVK</sequence>
<dbReference type="Pfam" id="PF13349">
    <property type="entry name" value="DUF4097"/>
    <property type="match status" value="1"/>
</dbReference>
<reference evidence="2 3" key="1">
    <citation type="submission" date="2021-03" db="EMBL/GenBank/DDBJ databases">
        <title>Whole genome sequence of Metabacillus bambusae BG109.</title>
        <authorList>
            <person name="Jeong J.W."/>
        </authorList>
    </citation>
    <scope>NUCLEOTIDE SEQUENCE [LARGE SCALE GENOMIC DNA]</scope>
    <source>
        <strain evidence="2 3">BG109</strain>
    </source>
</reference>
<gene>
    <name evidence="2" type="ORF">I7822_12260</name>
</gene>
<evidence type="ECO:0000259" key="1">
    <source>
        <dbReference type="Pfam" id="PF13349"/>
    </source>
</evidence>
<evidence type="ECO:0000313" key="3">
    <source>
        <dbReference type="Proteomes" id="UP000663981"/>
    </source>
</evidence>
<name>A0ABS3N2N4_9BACI</name>